<dbReference type="Gene3D" id="1.20.1250.20">
    <property type="entry name" value="MFS general substrate transporter like domains"/>
    <property type="match status" value="2"/>
</dbReference>
<feature type="transmembrane region" description="Helical" evidence="7">
    <location>
        <begin position="64"/>
        <end position="82"/>
    </location>
</feature>
<evidence type="ECO:0008006" key="9">
    <source>
        <dbReference type="Google" id="ProtNLM"/>
    </source>
</evidence>
<feature type="transmembrane region" description="Helical" evidence="7">
    <location>
        <begin position="360"/>
        <end position="377"/>
    </location>
</feature>
<keyword evidence="5" id="KW-0325">Glycoprotein</keyword>
<feature type="transmembrane region" description="Helical" evidence="7">
    <location>
        <begin position="135"/>
        <end position="152"/>
    </location>
</feature>
<comment type="subcellular location">
    <subcellularLocation>
        <location evidence="1">Membrane</location>
        <topology evidence="1">Multi-pass membrane protein</topology>
    </subcellularLocation>
</comment>
<dbReference type="FunFam" id="1.20.1250.20:FF:000302">
    <property type="entry name" value="MFS siderochrome iron transporter MirB"/>
    <property type="match status" value="1"/>
</dbReference>
<keyword evidence="3 7" id="KW-1133">Transmembrane helix</keyword>
<dbReference type="InterPro" id="IPR036259">
    <property type="entry name" value="MFS_trans_sf"/>
</dbReference>
<evidence type="ECO:0000256" key="7">
    <source>
        <dbReference type="SAM" id="Phobius"/>
    </source>
</evidence>
<gene>
    <name evidence="8" type="ORF">FOTG_09589</name>
</gene>
<evidence type="ECO:0000256" key="5">
    <source>
        <dbReference type="ARBA" id="ARBA00023180"/>
    </source>
</evidence>
<organism evidence="8">
    <name type="scientific">Fusarium oxysporum f. sp. vasinfectum 25433</name>
    <dbReference type="NCBI Taxonomy" id="1089449"/>
    <lineage>
        <taxon>Eukaryota</taxon>
        <taxon>Fungi</taxon>
        <taxon>Dikarya</taxon>
        <taxon>Ascomycota</taxon>
        <taxon>Pezizomycotina</taxon>
        <taxon>Sordariomycetes</taxon>
        <taxon>Hypocreomycetidae</taxon>
        <taxon>Hypocreales</taxon>
        <taxon>Nectriaceae</taxon>
        <taxon>Fusarium</taxon>
        <taxon>Fusarium oxysporum species complex</taxon>
    </lineage>
</organism>
<accession>X0MQN2</accession>
<feature type="transmembrane region" description="Helical" evidence="7">
    <location>
        <begin position="389"/>
        <end position="408"/>
    </location>
</feature>
<dbReference type="EMBL" id="JH657940">
    <property type="protein sequence ID" value="EXM22840.1"/>
    <property type="molecule type" value="Genomic_DNA"/>
</dbReference>
<evidence type="ECO:0000256" key="1">
    <source>
        <dbReference type="ARBA" id="ARBA00004141"/>
    </source>
</evidence>
<evidence type="ECO:0000313" key="8">
    <source>
        <dbReference type="EMBL" id="EXM22840.1"/>
    </source>
</evidence>
<dbReference type="PANTHER" id="PTHR23501:SF50">
    <property type="entry name" value="MFS SIDEROCHROME IRON TRANSPORTER MIRB (AFU_ORTHOLOGUE AFUA_3G03640)-RELATED"/>
    <property type="match status" value="1"/>
</dbReference>
<feature type="region of interest" description="Disordered" evidence="6">
    <location>
        <begin position="21"/>
        <end position="42"/>
    </location>
</feature>
<evidence type="ECO:0000256" key="2">
    <source>
        <dbReference type="ARBA" id="ARBA00022692"/>
    </source>
</evidence>
<evidence type="ECO:0000256" key="4">
    <source>
        <dbReference type="ARBA" id="ARBA00023136"/>
    </source>
</evidence>
<dbReference type="GO" id="GO:0022857">
    <property type="term" value="F:transmembrane transporter activity"/>
    <property type="evidence" value="ECO:0007669"/>
    <property type="project" value="InterPro"/>
</dbReference>
<dbReference type="PANTHER" id="PTHR23501">
    <property type="entry name" value="MAJOR FACILITATOR SUPERFAMILY"/>
    <property type="match status" value="1"/>
</dbReference>
<proteinExistence type="predicted"/>
<reference evidence="8" key="2">
    <citation type="submission" date="2012-05" db="EMBL/GenBank/DDBJ databases">
        <title>The Genome Annotation of Fusarium oxysporum Cotton.</title>
        <authorList>
            <consortium name="The Broad Institute Genomics Platform"/>
            <person name="Ma L.-J."/>
            <person name="Corby-Kistler H."/>
            <person name="Broz K."/>
            <person name="Gale L.R."/>
            <person name="Jonkers W."/>
            <person name="O'Donnell K."/>
            <person name="Ploetz R."/>
            <person name="Steinberg C."/>
            <person name="Schwartz D.C."/>
            <person name="VanEtten H."/>
            <person name="Zhou S."/>
            <person name="Young S.K."/>
            <person name="Zeng Q."/>
            <person name="Gargeya S."/>
            <person name="Fitzgerald M."/>
            <person name="Abouelleil A."/>
            <person name="Alvarado L."/>
            <person name="Chapman S.B."/>
            <person name="Gainer-Dewar J."/>
            <person name="Goldberg J."/>
            <person name="Griggs A."/>
            <person name="Gujja S."/>
            <person name="Hansen M."/>
            <person name="Howarth C."/>
            <person name="Imamovic A."/>
            <person name="Ireland A."/>
            <person name="Larimer J."/>
            <person name="McCowan C."/>
            <person name="Murphy C."/>
            <person name="Pearson M."/>
            <person name="Poon T.W."/>
            <person name="Priest M."/>
            <person name="Roberts A."/>
            <person name="Saif S."/>
            <person name="Shea T."/>
            <person name="Sykes S."/>
            <person name="Wortman J."/>
            <person name="Nusbaum C."/>
            <person name="Birren B."/>
        </authorList>
    </citation>
    <scope>NUCLEOTIDE SEQUENCE</scope>
    <source>
        <strain evidence="8">25433</strain>
    </source>
</reference>
<dbReference type="InterPro" id="IPR011701">
    <property type="entry name" value="MFS"/>
</dbReference>
<dbReference type="Proteomes" id="UP000030701">
    <property type="component" value="Unassembled WGS sequence"/>
</dbReference>
<sequence>MGFWNRSNKTSDVDLQDITTTTDHEKNPHPEDGHPAVPDDALPAEDVTEGVKDMEAITLVWTKSSLICLFIFIWLVYLLNAFQSSTVGNLVPYVTSTWGSHSLLNTIGVVASSMTAAVFIPLAKLLDLWGRAEGYLLMVGFCELGLILMATAKDLSTYCAANVRNRNHMLTIEANADATNLKNRALAYAFTSSPYMISAFAGSYASDRMLSDIGWPWGFGTFAFITPVVCAPLYLLLKINLRKAKKNILPKKAILGVFLFAAGLVIFLLPFTIASTAPHGWSTGYIIAMIIVGFILLVGFALNEVYFAPVPFLKFHFLTDRTLVGACLLDLTYQISYYCWNNYFTSFLQVVNYLTVAEAGYVNNTFNVVSGFLLFIVGWSIRKTGYFKWLLWVGVPLYILAQGLMIYFRSPTGYVGYLVMCQVFISVGGSVFTICMQLAVLAAVDHQHVAAALAMLNVTGTAGGSIGDTISGAIWTNTFEKALKMYLPASALENLDAIYGDLPTQLSYARGTPERIAIQKAYGYAQTRMLAAGTAIMALSFIWVALIRNLKVSEMRQTKGNVF</sequence>
<dbReference type="Pfam" id="PF07690">
    <property type="entry name" value="MFS_1"/>
    <property type="match status" value="1"/>
</dbReference>
<name>X0MQN2_FUSOX</name>
<feature type="transmembrane region" description="Helical" evidence="7">
    <location>
        <begin position="529"/>
        <end position="547"/>
    </location>
</feature>
<reference evidence="8" key="1">
    <citation type="submission" date="2011-11" db="EMBL/GenBank/DDBJ databases">
        <title>The Genome Sequence of Fusarium oxysporum Cotton.</title>
        <authorList>
            <consortium name="The Broad Institute Genome Sequencing Platform"/>
            <person name="Ma L.-J."/>
            <person name="Gale L.R."/>
            <person name="Schwartz D.C."/>
            <person name="Zhou S."/>
            <person name="Corby-Kistler H."/>
            <person name="Young S.K."/>
            <person name="Zeng Q."/>
            <person name="Gargeya S."/>
            <person name="Fitzgerald M."/>
            <person name="Haas B."/>
            <person name="Abouelleil A."/>
            <person name="Alvarado L."/>
            <person name="Arachchi H.M."/>
            <person name="Berlin A."/>
            <person name="Brown A."/>
            <person name="Chapman S.B."/>
            <person name="Chen Z."/>
            <person name="Dunbar C."/>
            <person name="Freedman E."/>
            <person name="Gearin G."/>
            <person name="Goldberg J."/>
            <person name="Griggs A."/>
            <person name="Gujja S."/>
            <person name="Heiman D."/>
            <person name="Howarth C."/>
            <person name="Larson L."/>
            <person name="Lui A."/>
            <person name="MacDonald P.J.P."/>
            <person name="Montmayeur A."/>
            <person name="Murphy C."/>
            <person name="Neiman D."/>
            <person name="Pearson M."/>
            <person name="Priest M."/>
            <person name="Roberts A."/>
            <person name="Saif S."/>
            <person name="Shea T."/>
            <person name="Shenoy N."/>
            <person name="Sisk P."/>
            <person name="Stolte C."/>
            <person name="Sykes S."/>
            <person name="Wortman J."/>
            <person name="Nusbaum C."/>
            <person name="Birren B."/>
        </authorList>
    </citation>
    <scope>NUCLEOTIDE SEQUENCE [LARGE SCALE GENOMIC DNA]</scope>
    <source>
        <strain evidence="8">25433</strain>
    </source>
</reference>
<dbReference type="HOGENOM" id="CLU_012970_1_0_1"/>
<protein>
    <recommendedName>
        <fullName evidence="9">Major facilitator superfamily (MFS) profile domain-containing protein</fullName>
    </recommendedName>
</protein>
<feature type="compositionally biased region" description="Basic and acidic residues" evidence="6">
    <location>
        <begin position="22"/>
        <end position="34"/>
    </location>
</feature>
<dbReference type="AlphaFoldDB" id="X0MQN2"/>
<feature type="transmembrane region" description="Helical" evidence="7">
    <location>
        <begin position="323"/>
        <end position="340"/>
    </location>
</feature>
<keyword evidence="4 7" id="KW-0472">Membrane</keyword>
<dbReference type="OrthoDB" id="4078873at2759"/>
<feature type="transmembrane region" description="Helical" evidence="7">
    <location>
        <begin position="102"/>
        <end position="123"/>
    </location>
</feature>
<keyword evidence="2 7" id="KW-0812">Transmembrane</keyword>
<feature type="transmembrane region" description="Helical" evidence="7">
    <location>
        <begin position="285"/>
        <end position="302"/>
    </location>
</feature>
<feature type="transmembrane region" description="Helical" evidence="7">
    <location>
        <begin position="253"/>
        <end position="273"/>
    </location>
</feature>
<dbReference type="GO" id="GO:0005886">
    <property type="term" value="C:plasma membrane"/>
    <property type="evidence" value="ECO:0007669"/>
    <property type="project" value="TreeGrafter"/>
</dbReference>
<dbReference type="SUPFAM" id="SSF103473">
    <property type="entry name" value="MFS general substrate transporter"/>
    <property type="match status" value="2"/>
</dbReference>
<feature type="transmembrane region" description="Helical" evidence="7">
    <location>
        <begin position="217"/>
        <end position="241"/>
    </location>
</feature>
<evidence type="ECO:0000256" key="3">
    <source>
        <dbReference type="ARBA" id="ARBA00022989"/>
    </source>
</evidence>
<evidence type="ECO:0000256" key="6">
    <source>
        <dbReference type="SAM" id="MobiDB-lite"/>
    </source>
</evidence>
<feature type="transmembrane region" description="Helical" evidence="7">
    <location>
        <begin position="451"/>
        <end position="475"/>
    </location>
</feature>
<feature type="transmembrane region" description="Helical" evidence="7">
    <location>
        <begin position="414"/>
        <end position="444"/>
    </location>
</feature>